<evidence type="ECO:0000256" key="1">
    <source>
        <dbReference type="ARBA" id="ARBA00000085"/>
    </source>
</evidence>
<keyword evidence="5" id="KW-0597">Phosphoprotein</keyword>
<keyword evidence="6" id="KW-0808">Transferase</keyword>
<dbReference type="PRINTS" id="PR00344">
    <property type="entry name" value="BCTRLSENSOR"/>
</dbReference>
<evidence type="ECO:0000256" key="14">
    <source>
        <dbReference type="SAM" id="Phobius"/>
    </source>
</evidence>
<evidence type="ECO:0000256" key="10">
    <source>
        <dbReference type="ARBA" id="ARBA00022840"/>
    </source>
</evidence>
<keyword evidence="13 14" id="KW-0472">Membrane</keyword>
<sequence length="512" mass="58523">MNDRRYRYILYIIIVVIVATIGIQFYWNYKNYITNKEQLISDVQTSLDRSVNNYFTDLAEQTTLGFQLSESNHEDAFKEGGLLSQITSQIDRPDGSYNRLDSIKIDNIQDIKVFTGLKADSMNEAIHKEYKPIGFDSLKTELKKWKRFGDSSQTTIKDFEFLTKSIMIKVTNDTLNLKTVEDLLAKELERKNINIDFSLEYEKEESNRFKDDLIIVEAEERDLGALILSTYSESSMLPDNSAIKINFSNETKEILQRSSAGILISTLLVLAIISCLFYLLKIIKEQKQLAEIKNDLISNITHEFKTPIATIGVALESLNNFDALEDKTKTKNYLDMSAGQLSKLNLMVEKLLETATLDSEHLELNKEQSDVSALLSTMVNRYAVQFPDKTFNPTIADNTWLLNVDVFHFENALNNILDNAVKYGGDTINVDFTQNKHETTIVISDNGTNLKPENKQRIFEKFYRVPQGNTHNVKGFGIGLYYTKSIIEKHGGAINLRLKNNWTSFKINLPNV</sequence>
<dbReference type="GO" id="GO:0016301">
    <property type="term" value="F:kinase activity"/>
    <property type="evidence" value="ECO:0007669"/>
    <property type="project" value="UniProtKB-KW"/>
</dbReference>
<comment type="caution">
    <text evidence="16">The sequence shown here is derived from an EMBL/GenBank/DDBJ whole genome shotgun (WGS) entry which is preliminary data.</text>
</comment>
<proteinExistence type="predicted"/>
<gene>
    <name evidence="16" type="ORF">ACFOSX_01235</name>
</gene>
<evidence type="ECO:0000256" key="11">
    <source>
        <dbReference type="ARBA" id="ARBA00022989"/>
    </source>
</evidence>
<evidence type="ECO:0000256" key="9">
    <source>
        <dbReference type="ARBA" id="ARBA00022777"/>
    </source>
</evidence>
<dbReference type="EC" id="2.7.13.3" evidence="3"/>
<evidence type="ECO:0000256" key="12">
    <source>
        <dbReference type="ARBA" id="ARBA00023012"/>
    </source>
</evidence>
<evidence type="ECO:0000259" key="15">
    <source>
        <dbReference type="PROSITE" id="PS50109"/>
    </source>
</evidence>
<dbReference type="InterPro" id="IPR036097">
    <property type="entry name" value="HisK_dim/P_sf"/>
</dbReference>
<name>A0ABV8AE07_9FLAO</name>
<dbReference type="InterPro" id="IPR005467">
    <property type="entry name" value="His_kinase_dom"/>
</dbReference>
<dbReference type="Proteomes" id="UP001595812">
    <property type="component" value="Unassembled WGS sequence"/>
</dbReference>
<keyword evidence="12" id="KW-0902">Two-component regulatory system</keyword>
<dbReference type="Gene3D" id="1.10.287.130">
    <property type="match status" value="1"/>
</dbReference>
<dbReference type="CDD" id="cd00082">
    <property type="entry name" value="HisKA"/>
    <property type="match status" value="1"/>
</dbReference>
<keyword evidence="11 14" id="KW-1133">Transmembrane helix</keyword>
<keyword evidence="17" id="KW-1185">Reference proteome</keyword>
<keyword evidence="4" id="KW-1003">Cell membrane</keyword>
<evidence type="ECO:0000256" key="4">
    <source>
        <dbReference type="ARBA" id="ARBA00022475"/>
    </source>
</evidence>
<evidence type="ECO:0000256" key="3">
    <source>
        <dbReference type="ARBA" id="ARBA00012438"/>
    </source>
</evidence>
<dbReference type="PANTHER" id="PTHR45528">
    <property type="entry name" value="SENSOR HISTIDINE KINASE CPXA"/>
    <property type="match status" value="1"/>
</dbReference>
<comment type="subcellular location">
    <subcellularLocation>
        <location evidence="2">Cell membrane</location>
        <topology evidence="2">Multi-pass membrane protein</topology>
    </subcellularLocation>
</comment>
<evidence type="ECO:0000256" key="6">
    <source>
        <dbReference type="ARBA" id="ARBA00022679"/>
    </source>
</evidence>
<dbReference type="SMART" id="SM00388">
    <property type="entry name" value="HisKA"/>
    <property type="match status" value="1"/>
</dbReference>
<keyword evidence="9 16" id="KW-0418">Kinase</keyword>
<reference evidence="17" key="1">
    <citation type="journal article" date="2019" name="Int. J. Syst. Evol. Microbiol.">
        <title>The Global Catalogue of Microorganisms (GCM) 10K type strain sequencing project: providing services to taxonomists for standard genome sequencing and annotation.</title>
        <authorList>
            <consortium name="The Broad Institute Genomics Platform"/>
            <consortium name="The Broad Institute Genome Sequencing Center for Infectious Disease"/>
            <person name="Wu L."/>
            <person name="Ma J."/>
        </authorList>
    </citation>
    <scope>NUCLEOTIDE SEQUENCE [LARGE SCALE GENOMIC DNA]</scope>
    <source>
        <strain evidence="17">CECT 8979</strain>
    </source>
</reference>
<dbReference type="EMBL" id="JBHSAT010000004">
    <property type="protein sequence ID" value="MFC3875840.1"/>
    <property type="molecule type" value="Genomic_DNA"/>
</dbReference>
<keyword evidence="8" id="KW-0547">Nucleotide-binding</keyword>
<dbReference type="SMART" id="SM00387">
    <property type="entry name" value="HATPase_c"/>
    <property type="match status" value="1"/>
</dbReference>
<evidence type="ECO:0000256" key="2">
    <source>
        <dbReference type="ARBA" id="ARBA00004651"/>
    </source>
</evidence>
<evidence type="ECO:0000256" key="13">
    <source>
        <dbReference type="ARBA" id="ARBA00023136"/>
    </source>
</evidence>
<comment type="catalytic activity">
    <reaction evidence="1">
        <text>ATP + protein L-histidine = ADP + protein N-phospho-L-histidine.</text>
        <dbReference type="EC" id="2.7.13.3"/>
    </reaction>
</comment>
<evidence type="ECO:0000256" key="5">
    <source>
        <dbReference type="ARBA" id="ARBA00022553"/>
    </source>
</evidence>
<keyword evidence="7 14" id="KW-0812">Transmembrane</keyword>
<dbReference type="RefSeq" id="WP_386096209.1">
    <property type="nucleotide sequence ID" value="NZ_JBHSAT010000004.1"/>
</dbReference>
<dbReference type="PROSITE" id="PS50109">
    <property type="entry name" value="HIS_KIN"/>
    <property type="match status" value="1"/>
</dbReference>
<feature type="transmembrane region" description="Helical" evidence="14">
    <location>
        <begin position="260"/>
        <end position="280"/>
    </location>
</feature>
<dbReference type="InterPro" id="IPR036890">
    <property type="entry name" value="HATPase_C_sf"/>
</dbReference>
<dbReference type="InterPro" id="IPR003594">
    <property type="entry name" value="HATPase_dom"/>
</dbReference>
<dbReference type="SUPFAM" id="SSF55874">
    <property type="entry name" value="ATPase domain of HSP90 chaperone/DNA topoisomerase II/histidine kinase"/>
    <property type="match status" value="1"/>
</dbReference>
<dbReference type="CDD" id="cd00075">
    <property type="entry name" value="HATPase"/>
    <property type="match status" value="1"/>
</dbReference>
<dbReference type="PANTHER" id="PTHR45528:SF1">
    <property type="entry name" value="SENSOR HISTIDINE KINASE CPXA"/>
    <property type="match status" value="1"/>
</dbReference>
<dbReference type="SUPFAM" id="SSF47384">
    <property type="entry name" value="Homodimeric domain of signal transducing histidine kinase"/>
    <property type="match status" value="1"/>
</dbReference>
<protein>
    <recommendedName>
        <fullName evidence="3">histidine kinase</fullName>
        <ecNumber evidence="3">2.7.13.3</ecNumber>
    </recommendedName>
</protein>
<evidence type="ECO:0000313" key="17">
    <source>
        <dbReference type="Proteomes" id="UP001595812"/>
    </source>
</evidence>
<dbReference type="Pfam" id="PF02518">
    <property type="entry name" value="HATPase_c"/>
    <property type="match status" value="1"/>
</dbReference>
<evidence type="ECO:0000313" key="16">
    <source>
        <dbReference type="EMBL" id="MFC3875840.1"/>
    </source>
</evidence>
<dbReference type="Pfam" id="PF00512">
    <property type="entry name" value="HisKA"/>
    <property type="match status" value="1"/>
</dbReference>
<dbReference type="Gene3D" id="3.30.565.10">
    <property type="entry name" value="Histidine kinase-like ATPase, C-terminal domain"/>
    <property type="match status" value="1"/>
</dbReference>
<feature type="domain" description="Histidine kinase" evidence="15">
    <location>
        <begin position="299"/>
        <end position="512"/>
    </location>
</feature>
<dbReference type="InterPro" id="IPR004358">
    <property type="entry name" value="Sig_transdc_His_kin-like_C"/>
</dbReference>
<organism evidence="16 17">
    <name type="scientific">Winogradskyella maritima</name>
    <dbReference type="NCBI Taxonomy" id="1517766"/>
    <lineage>
        <taxon>Bacteria</taxon>
        <taxon>Pseudomonadati</taxon>
        <taxon>Bacteroidota</taxon>
        <taxon>Flavobacteriia</taxon>
        <taxon>Flavobacteriales</taxon>
        <taxon>Flavobacteriaceae</taxon>
        <taxon>Winogradskyella</taxon>
    </lineage>
</organism>
<evidence type="ECO:0000256" key="7">
    <source>
        <dbReference type="ARBA" id="ARBA00022692"/>
    </source>
</evidence>
<accession>A0ABV8AE07</accession>
<dbReference type="InterPro" id="IPR003661">
    <property type="entry name" value="HisK_dim/P_dom"/>
</dbReference>
<evidence type="ECO:0000256" key="8">
    <source>
        <dbReference type="ARBA" id="ARBA00022741"/>
    </source>
</evidence>
<feature type="transmembrane region" description="Helical" evidence="14">
    <location>
        <begin position="9"/>
        <end position="27"/>
    </location>
</feature>
<dbReference type="InterPro" id="IPR050398">
    <property type="entry name" value="HssS/ArlS-like"/>
</dbReference>
<keyword evidence="10" id="KW-0067">ATP-binding</keyword>